<dbReference type="SUPFAM" id="SSF53254">
    <property type="entry name" value="Phosphoglycerate mutase-like"/>
    <property type="match status" value="1"/>
</dbReference>
<dbReference type="PANTHER" id="PTHR10606">
    <property type="entry name" value="6-PHOSPHOFRUCTO-2-KINASE/FRUCTOSE-2,6-BISPHOSPHATASE"/>
    <property type="match status" value="1"/>
</dbReference>
<keyword evidence="5" id="KW-0808">Transferase</keyword>
<dbReference type="Proteomes" id="UP000078348">
    <property type="component" value="Unassembled WGS sequence"/>
</dbReference>
<keyword evidence="5" id="KW-0418">Kinase</keyword>
<dbReference type="EMBL" id="LXWW01000076">
    <property type="protein sequence ID" value="OAO16508.1"/>
    <property type="molecule type" value="Genomic_DNA"/>
</dbReference>
<evidence type="ECO:0000313" key="5">
    <source>
        <dbReference type="EMBL" id="OAO16508.1"/>
    </source>
</evidence>
<organism evidence="5 6">
    <name type="scientific">Blastocystis sp. subtype 1 (strain ATCC 50177 / NandII)</name>
    <dbReference type="NCBI Taxonomy" id="478820"/>
    <lineage>
        <taxon>Eukaryota</taxon>
        <taxon>Sar</taxon>
        <taxon>Stramenopiles</taxon>
        <taxon>Bigyra</taxon>
        <taxon>Opalozoa</taxon>
        <taxon>Opalinata</taxon>
        <taxon>Blastocystidae</taxon>
        <taxon>Blastocystis</taxon>
    </lineage>
</organism>
<comment type="caution">
    <text evidence="5">The sequence shown here is derived from an EMBL/GenBank/DDBJ whole genome shotgun (WGS) entry which is preliminary data.</text>
</comment>
<dbReference type="InterPro" id="IPR029033">
    <property type="entry name" value="His_PPase_superfam"/>
</dbReference>
<accession>A0A196SHK5</accession>
<sequence length="440" mass="51257">MQPPEWNEEEERRKHTRSPSEAEMLEDYTRSDLVEKKTVIVMIGLPATGKSYISKMLHRYLNWKGFKTEVFNAGDYRRTSGYTGEKSSFFDPKNKEAMELRTKFAMLALDALMAFLLHGGDVGLFDATNSNVERRSYITRRCAYAGFRVLFLESICDDEELIQKNCEMKLNSPDYKNKSRDEALADFHMRLENYKKNYQPLDKKRDKDQSYIRLFNVGEYVIANRCNGVLESDVVSYLLNTHLIPRKIWLCVHGETDFTLKGILGGDPPLNENGVLFSKKLYEFIHERSSAENGNVTIMCDRSLRVAQTVKPLLDEYNVQYSTLLRELNGGDYARMTYEEIKTRYPKEYEKRERNKLEYRYPDGESYIDVKERLSQILIKIVGCRDNVLIVGHVAVIRIIMAYFEDRPIASIPDLEVKMHTVYELDPTAYCHTAKEYVLL</sequence>
<dbReference type="Pfam" id="PF01591">
    <property type="entry name" value="6PF2K"/>
    <property type="match status" value="1"/>
</dbReference>
<feature type="region of interest" description="Disordered" evidence="3">
    <location>
        <begin position="1"/>
        <end position="21"/>
    </location>
</feature>
<gene>
    <name evidence="5" type="ORF">AV274_1755</name>
</gene>
<dbReference type="GO" id="GO:0003873">
    <property type="term" value="F:6-phosphofructo-2-kinase activity"/>
    <property type="evidence" value="ECO:0007669"/>
    <property type="project" value="InterPro"/>
</dbReference>
<keyword evidence="2" id="KW-0067">ATP-binding</keyword>
<dbReference type="SMART" id="SM00855">
    <property type="entry name" value="PGAM"/>
    <property type="match status" value="1"/>
</dbReference>
<dbReference type="PIRSF" id="PIRSF000709">
    <property type="entry name" value="6PFK_2-Ptase"/>
    <property type="match status" value="1"/>
</dbReference>
<dbReference type="SUPFAM" id="SSF52540">
    <property type="entry name" value="P-loop containing nucleoside triphosphate hydrolases"/>
    <property type="match status" value="1"/>
</dbReference>
<evidence type="ECO:0000256" key="3">
    <source>
        <dbReference type="SAM" id="MobiDB-lite"/>
    </source>
</evidence>
<dbReference type="GO" id="GO:0006000">
    <property type="term" value="P:fructose metabolic process"/>
    <property type="evidence" value="ECO:0007669"/>
    <property type="project" value="InterPro"/>
</dbReference>
<dbReference type="PANTHER" id="PTHR10606:SF32">
    <property type="entry name" value="6-PHOSPHOFRUCTO-2-KINASE 1"/>
    <property type="match status" value="1"/>
</dbReference>
<dbReference type="Gene3D" id="3.40.50.1240">
    <property type="entry name" value="Phosphoglycerate mutase-like"/>
    <property type="match status" value="1"/>
</dbReference>
<dbReference type="FunFam" id="3.40.50.300:FF:000644">
    <property type="entry name" value="GpmB, Fructose-2,6-bisphosphatase"/>
    <property type="match status" value="1"/>
</dbReference>
<dbReference type="STRING" id="478820.A0A196SHK5"/>
<dbReference type="Gene3D" id="3.40.50.300">
    <property type="entry name" value="P-loop containing nucleotide triphosphate hydrolases"/>
    <property type="match status" value="1"/>
</dbReference>
<evidence type="ECO:0000256" key="2">
    <source>
        <dbReference type="ARBA" id="ARBA00022840"/>
    </source>
</evidence>
<proteinExistence type="predicted"/>
<dbReference type="PRINTS" id="PR00991">
    <property type="entry name" value="6PFRUCTKNASE"/>
</dbReference>
<evidence type="ECO:0000313" key="6">
    <source>
        <dbReference type="Proteomes" id="UP000078348"/>
    </source>
</evidence>
<evidence type="ECO:0000256" key="1">
    <source>
        <dbReference type="ARBA" id="ARBA00022741"/>
    </source>
</evidence>
<reference evidence="5 6" key="1">
    <citation type="submission" date="2016-05" db="EMBL/GenBank/DDBJ databases">
        <title>Nuclear genome of Blastocystis sp. subtype 1 NandII.</title>
        <authorList>
            <person name="Gentekaki E."/>
            <person name="Curtis B."/>
            <person name="Stairs C."/>
            <person name="Eme L."/>
            <person name="Herman E."/>
            <person name="Klimes V."/>
            <person name="Arias M.C."/>
            <person name="Elias M."/>
            <person name="Hilliou F."/>
            <person name="Klute M."/>
            <person name="Malik S.-B."/>
            <person name="Pightling A."/>
            <person name="Rachubinski R."/>
            <person name="Salas D."/>
            <person name="Schlacht A."/>
            <person name="Suga H."/>
            <person name="Archibald J."/>
            <person name="Ball S.G."/>
            <person name="Clark G."/>
            <person name="Dacks J."/>
            <person name="Van Der Giezen M."/>
            <person name="Tsaousis A."/>
            <person name="Roger A."/>
        </authorList>
    </citation>
    <scope>NUCLEOTIDE SEQUENCE [LARGE SCALE GENOMIC DNA]</scope>
    <source>
        <strain evidence="6">ATCC 50177 / NandII</strain>
    </source>
</reference>
<keyword evidence="6" id="KW-1185">Reference proteome</keyword>
<dbReference type="OrthoDB" id="267323at2759"/>
<name>A0A196SHK5_BLAHN</name>
<dbReference type="CDD" id="cd07067">
    <property type="entry name" value="HP_PGM_like"/>
    <property type="match status" value="1"/>
</dbReference>
<dbReference type="GO" id="GO:0005524">
    <property type="term" value="F:ATP binding"/>
    <property type="evidence" value="ECO:0007669"/>
    <property type="project" value="UniProtKB-KW"/>
</dbReference>
<dbReference type="GO" id="GO:0006003">
    <property type="term" value="P:fructose 2,6-bisphosphate metabolic process"/>
    <property type="evidence" value="ECO:0007669"/>
    <property type="project" value="InterPro"/>
</dbReference>
<dbReference type="InterPro" id="IPR003094">
    <property type="entry name" value="6Pfruct_kin"/>
</dbReference>
<feature type="domain" description="6-phosphofructo-2-kinase" evidence="4">
    <location>
        <begin position="33"/>
        <end position="244"/>
    </location>
</feature>
<evidence type="ECO:0000259" key="4">
    <source>
        <dbReference type="Pfam" id="PF01591"/>
    </source>
</evidence>
<dbReference type="AlphaFoldDB" id="A0A196SHK5"/>
<dbReference type="GO" id="GO:0005829">
    <property type="term" value="C:cytosol"/>
    <property type="evidence" value="ECO:0007669"/>
    <property type="project" value="TreeGrafter"/>
</dbReference>
<dbReference type="InterPro" id="IPR013079">
    <property type="entry name" value="6Phosfructo_kin"/>
</dbReference>
<dbReference type="Pfam" id="PF00300">
    <property type="entry name" value="His_Phos_1"/>
    <property type="match status" value="1"/>
</dbReference>
<dbReference type="InterPro" id="IPR013078">
    <property type="entry name" value="His_Pase_superF_clade-1"/>
</dbReference>
<dbReference type="InterPro" id="IPR027417">
    <property type="entry name" value="P-loop_NTPase"/>
</dbReference>
<protein>
    <submittedName>
        <fullName evidence="5">6-phosphofructo-2-kinase/fructose-2, 6-biphosphatase</fullName>
    </submittedName>
</protein>
<keyword evidence="1" id="KW-0547">Nucleotide-binding</keyword>